<dbReference type="EMBL" id="BROH01000002">
    <property type="protein sequence ID" value="GKY87121.1"/>
    <property type="molecule type" value="Genomic_DNA"/>
</dbReference>
<feature type="transmembrane region" description="Helical" evidence="6">
    <location>
        <begin position="36"/>
        <end position="54"/>
    </location>
</feature>
<dbReference type="InterPro" id="IPR000620">
    <property type="entry name" value="EamA_dom"/>
</dbReference>
<dbReference type="InterPro" id="IPR037185">
    <property type="entry name" value="EmrE-like"/>
</dbReference>
<evidence type="ECO:0000256" key="6">
    <source>
        <dbReference type="SAM" id="Phobius"/>
    </source>
</evidence>
<comment type="subcellular location">
    <subcellularLocation>
        <location evidence="1">Membrane</location>
        <topology evidence="1">Multi-pass membrane protein</topology>
    </subcellularLocation>
</comment>
<feature type="domain" description="EamA" evidence="7">
    <location>
        <begin position="5"/>
        <end position="138"/>
    </location>
</feature>
<keyword evidence="3 6" id="KW-0812">Transmembrane</keyword>
<dbReference type="Proteomes" id="UP001144205">
    <property type="component" value="Unassembled WGS sequence"/>
</dbReference>
<evidence type="ECO:0000256" key="3">
    <source>
        <dbReference type="ARBA" id="ARBA00022692"/>
    </source>
</evidence>
<dbReference type="PANTHER" id="PTHR22911:SF6">
    <property type="entry name" value="SOLUTE CARRIER FAMILY 35 MEMBER G1"/>
    <property type="match status" value="1"/>
</dbReference>
<dbReference type="SUPFAM" id="SSF103481">
    <property type="entry name" value="Multidrug resistance efflux transporter EmrE"/>
    <property type="match status" value="2"/>
</dbReference>
<evidence type="ECO:0000256" key="4">
    <source>
        <dbReference type="ARBA" id="ARBA00022989"/>
    </source>
</evidence>
<evidence type="ECO:0000259" key="7">
    <source>
        <dbReference type="Pfam" id="PF00892"/>
    </source>
</evidence>
<feature type="transmembrane region" description="Helical" evidence="6">
    <location>
        <begin position="74"/>
        <end position="92"/>
    </location>
</feature>
<keyword evidence="5 6" id="KW-0472">Membrane</keyword>
<feature type="domain" description="EamA" evidence="7">
    <location>
        <begin position="156"/>
        <end position="286"/>
    </location>
</feature>
<comment type="similarity">
    <text evidence="2">Belongs to the drug/metabolite transporter (DMT) superfamily. 10 TMS drug/metabolite exporter (DME) (TC 2.A.7.3) family.</text>
</comment>
<protein>
    <submittedName>
        <fullName evidence="8">Transporter RarD family, DMT superfamily protein</fullName>
    </submittedName>
</protein>
<keyword evidence="4 6" id="KW-1133">Transmembrane helix</keyword>
<evidence type="ECO:0000256" key="1">
    <source>
        <dbReference type="ARBA" id="ARBA00004141"/>
    </source>
</evidence>
<feature type="transmembrane region" description="Helical" evidence="6">
    <location>
        <begin position="187"/>
        <end position="209"/>
    </location>
</feature>
<feature type="transmembrane region" description="Helical" evidence="6">
    <location>
        <begin position="215"/>
        <end position="236"/>
    </location>
</feature>
<dbReference type="Pfam" id="PF00892">
    <property type="entry name" value="EamA"/>
    <property type="match status" value="2"/>
</dbReference>
<keyword evidence="9" id="KW-1185">Reference proteome</keyword>
<feature type="transmembrane region" description="Helical" evidence="6">
    <location>
        <begin position="155"/>
        <end position="175"/>
    </location>
</feature>
<name>A0ABQ5LQ63_9RHOB</name>
<proteinExistence type="inferred from homology"/>
<feature type="transmembrane region" description="Helical" evidence="6">
    <location>
        <begin position="269"/>
        <end position="287"/>
    </location>
</feature>
<gene>
    <name evidence="8" type="ORF">STA1M1_09900</name>
</gene>
<dbReference type="RefSeq" id="WP_281841095.1">
    <property type="nucleotide sequence ID" value="NZ_BROH01000002.1"/>
</dbReference>
<feature type="transmembrane region" description="Helical" evidence="6">
    <location>
        <begin position="243"/>
        <end position="263"/>
    </location>
</feature>
<reference evidence="8" key="1">
    <citation type="journal article" date="2023" name="Int. J. Syst. Evol. Microbiol.">
        <title>Sinisalibacter aestuarii sp. nov., isolated from estuarine sediment of the Arakawa River.</title>
        <authorList>
            <person name="Arafat S.T."/>
            <person name="Hirano S."/>
            <person name="Sato A."/>
            <person name="Takeuchi K."/>
            <person name="Yasuda T."/>
            <person name="Terahara T."/>
            <person name="Hamada M."/>
            <person name="Kobayashi T."/>
        </authorList>
    </citation>
    <scope>NUCLEOTIDE SEQUENCE</scope>
    <source>
        <strain evidence="8">B-399</strain>
    </source>
</reference>
<accession>A0ABQ5LQ63</accession>
<organism evidence="8 9">
    <name type="scientific">Sinisalibacter aestuarii</name>
    <dbReference type="NCBI Taxonomy" id="2949426"/>
    <lineage>
        <taxon>Bacteria</taxon>
        <taxon>Pseudomonadati</taxon>
        <taxon>Pseudomonadota</taxon>
        <taxon>Alphaproteobacteria</taxon>
        <taxon>Rhodobacterales</taxon>
        <taxon>Roseobacteraceae</taxon>
        <taxon>Sinisalibacter</taxon>
    </lineage>
</organism>
<evidence type="ECO:0000256" key="5">
    <source>
        <dbReference type="ARBA" id="ARBA00023136"/>
    </source>
</evidence>
<feature type="transmembrane region" description="Helical" evidence="6">
    <location>
        <begin position="122"/>
        <end position="143"/>
    </location>
</feature>
<feature type="transmembrane region" description="Helical" evidence="6">
    <location>
        <begin position="98"/>
        <end position="115"/>
    </location>
</feature>
<evidence type="ECO:0000313" key="9">
    <source>
        <dbReference type="Proteomes" id="UP001144205"/>
    </source>
</evidence>
<sequence length="306" mass="32751">MNPTLGILLKLGAVTAFVVMQSLIKATEGRVPAGEVVFFRSLFAFPVILGWLAWRRELRVGLHTHKPMSHVWRGVVGTSAMGLGFAGLQLLPLPEVTALSYAAPILTVVFAAMFLGEQVRIFRLTAVGLGLVGVMIVLAPQLTAVSEGHLGARQALGAMLVLMSATFAALAQIFIRKMVATERAATVVFYFTLSSTAFSLLTIPFGWVLPTGRDAMLLILAGLFGGVGQGMLTSAYRFAHASVVAPFDYASMLFAIAIGYFIFAEVPTSMTLAGAALIVLAGILIIWRERQLGLNRDKPRKSSSPL</sequence>
<dbReference type="PANTHER" id="PTHR22911">
    <property type="entry name" value="ACYL-MALONYL CONDENSING ENZYME-RELATED"/>
    <property type="match status" value="1"/>
</dbReference>
<feature type="transmembrane region" description="Helical" evidence="6">
    <location>
        <begin position="7"/>
        <end position="24"/>
    </location>
</feature>
<comment type="caution">
    <text evidence="8">The sequence shown here is derived from an EMBL/GenBank/DDBJ whole genome shotgun (WGS) entry which is preliminary data.</text>
</comment>
<evidence type="ECO:0000256" key="2">
    <source>
        <dbReference type="ARBA" id="ARBA00009853"/>
    </source>
</evidence>
<evidence type="ECO:0000313" key="8">
    <source>
        <dbReference type="EMBL" id="GKY87121.1"/>
    </source>
</evidence>